<organism evidence="1 2">
    <name type="scientific">Auriscalpium vulgare</name>
    <dbReference type="NCBI Taxonomy" id="40419"/>
    <lineage>
        <taxon>Eukaryota</taxon>
        <taxon>Fungi</taxon>
        <taxon>Dikarya</taxon>
        <taxon>Basidiomycota</taxon>
        <taxon>Agaricomycotina</taxon>
        <taxon>Agaricomycetes</taxon>
        <taxon>Russulales</taxon>
        <taxon>Auriscalpiaceae</taxon>
        <taxon>Auriscalpium</taxon>
    </lineage>
</organism>
<proteinExistence type="predicted"/>
<protein>
    <submittedName>
        <fullName evidence="1">Uncharacterized protein</fullName>
    </submittedName>
</protein>
<evidence type="ECO:0000313" key="2">
    <source>
        <dbReference type="Proteomes" id="UP000814033"/>
    </source>
</evidence>
<name>A0ACB8RCY8_9AGAM</name>
<accession>A0ACB8RCY8</accession>
<evidence type="ECO:0000313" key="1">
    <source>
        <dbReference type="EMBL" id="KAI0041732.1"/>
    </source>
</evidence>
<keyword evidence="2" id="KW-1185">Reference proteome</keyword>
<reference evidence="1" key="1">
    <citation type="submission" date="2021-02" db="EMBL/GenBank/DDBJ databases">
        <authorList>
            <consortium name="DOE Joint Genome Institute"/>
            <person name="Ahrendt S."/>
            <person name="Looney B.P."/>
            <person name="Miyauchi S."/>
            <person name="Morin E."/>
            <person name="Drula E."/>
            <person name="Courty P.E."/>
            <person name="Chicoki N."/>
            <person name="Fauchery L."/>
            <person name="Kohler A."/>
            <person name="Kuo A."/>
            <person name="Labutti K."/>
            <person name="Pangilinan J."/>
            <person name="Lipzen A."/>
            <person name="Riley R."/>
            <person name="Andreopoulos W."/>
            <person name="He G."/>
            <person name="Johnson J."/>
            <person name="Barry K.W."/>
            <person name="Grigoriev I.V."/>
            <person name="Nagy L."/>
            <person name="Hibbett D."/>
            <person name="Henrissat B."/>
            <person name="Matheny P.B."/>
            <person name="Labbe J."/>
            <person name="Martin F."/>
        </authorList>
    </citation>
    <scope>NUCLEOTIDE SEQUENCE</scope>
    <source>
        <strain evidence="1">FP105234-sp</strain>
    </source>
</reference>
<reference evidence="1" key="2">
    <citation type="journal article" date="2022" name="New Phytol.">
        <title>Evolutionary transition to the ectomycorrhizal habit in the genomes of a hyperdiverse lineage of mushroom-forming fungi.</title>
        <authorList>
            <person name="Looney B."/>
            <person name="Miyauchi S."/>
            <person name="Morin E."/>
            <person name="Drula E."/>
            <person name="Courty P.E."/>
            <person name="Kohler A."/>
            <person name="Kuo A."/>
            <person name="LaButti K."/>
            <person name="Pangilinan J."/>
            <person name="Lipzen A."/>
            <person name="Riley R."/>
            <person name="Andreopoulos W."/>
            <person name="He G."/>
            <person name="Johnson J."/>
            <person name="Nolan M."/>
            <person name="Tritt A."/>
            <person name="Barry K.W."/>
            <person name="Grigoriev I.V."/>
            <person name="Nagy L.G."/>
            <person name="Hibbett D."/>
            <person name="Henrissat B."/>
            <person name="Matheny P.B."/>
            <person name="Labbe J."/>
            <person name="Martin F.M."/>
        </authorList>
    </citation>
    <scope>NUCLEOTIDE SEQUENCE</scope>
    <source>
        <strain evidence="1">FP105234-sp</strain>
    </source>
</reference>
<dbReference type="Proteomes" id="UP000814033">
    <property type="component" value="Unassembled WGS sequence"/>
</dbReference>
<gene>
    <name evidence="1" type="ORF">FA95DRAFT_1576175</name>
</gene>
<dbReference type="EMBL" id="MU276105">
    <property type="protein sequence ID" value="KAI0041732.1"/>
    <property type="molecule type" value="Genomic_DNA"/>
</dbReference>
<sequence>MSESVRAYGESLPDQVEHVASVADAQFDVFADIRDLYRDIAALERDYATKLQLLAQKAVEKKNKKMSLAVVGQDPTKAWTEQTLTESTVENAYSKIIGSLVNSAQEHTNLSDSLNTQVQAQFYQKLLSDRDRMYSDRAKSKQKSQYDEECDEVENYRQKQPTSDQDRAQADKHAERAAKQYQQQQYDMLNAKNVYIISTTVANRVKDRFYNDDLPRIEDALQTTTLEVLKTQVTAVEASLSEVDPVKEQELFIEHNLRPFSAPGDWVFEPCATHYDTSDLSIEGVSKVFLQNKLSRSRGKMTELLPLLETKRKEADGIMKIVTAYVNQPSLGDADEVIENFLDAQHQTTLYETSRAILEAEIATIESALGGDEGSQSPHPFKSASFTIPTECAYCGTSIWGLSKQGKTCKSCGISVHSKCELKDNWVGIAGVERAFQKQPERGIGICPDGCIATDCLLFRSGGTFLAGGRPSSHGSIVRVVEEDDGSGWVKVADEHGNKGLVPASYIEDFSDSNVASQALAEAPSAGHPQGSGKFVRALYDYQSQGPDELDLREHDKIELSGGTNGGQNYGEGWWEGIDAGGNKGIFPSNYLIQVAAGRTLSQNGGLESCNARRMHISQQPYEGA</sequence>
<comment type="caution">
    <text evidence="1">The sequence shown here is derived from an EMBL/GenBank/DDBJ whole genome shotgun (WGS) entry which is preliminary data.</text>
</comment>